<comment type="caution">
    <text evidence="1">The sequence shown here is derived from an EMBL/GenBank/DDBJ whole genome shotgun (WGS) entry which is preliminary data.</text>
</comment>
<keyword evidence="2" id="KW-1185">Reference proteome</keyword>
<dbReference type="RefSeq" id="WP_282357507.1">
    <property type="nucleotide sequence ID" value="NZ_JASBQV010000043.1"/>
</dbReference>
<dbReference type="CDD" id="cd00085">
    <property type="entry name" value="HNHc"/>
    <property type="match status" value="1"/>
</dbReference>
<evidence type="ECO:0008006" key="3">
    <source>
        <dbReference type="Google" id="ProtNLM"/>
    </source>
</evidence>
<proteinExistence type="predicted"/>
<sequence length="287" mass="34114">MRKLNPPTLDPEKVYKKIKDRSKKKDKQKILGDRQDYVFERYAYYETMKLSLENITQSEILDEEEKSAFLSCYSRNKDGYLEGTVVTEIIENQSLEHREYCPYCGLDKPRTIDHYLPKAIFPEFSIFPLNLIPCCNYCNQKKGEVWLNGANRKFLNFYTDEIPKDVQFLFAELEYKDEELAPSITFKVENRNSIDASLFDLITSHYQNLDLPNQISDRSVQKISYIHTKIMLKPEELETIKESLVMDYETHVENFGLNHWETILIKSIIENRLFFEKALEYYRTITR</sequence>
<dbReference type="Proteomes" id="UP001243286">
    <property type="component" value="Unassembled WGS sequence"/>
</dbReference>
<organism evidence="1 2">
    <name type="scientific">Exiguobacterium antarcticum</name>
    <dbReference type="NCBI Taxonomy" id="132920"/>
    <lineage>
        <taxon>Bacteria</taxon>
        <taxon>Bacillati</taxon>
        <taxon>Bacillota</taxon>
        <taxon>Bacilli</taxon>
        <taxon>Bacillales</taxon>
        <taxon>Bacillales Family XII. Incertae Sedis</taxon>
        <taxon>Exiguobacterium</taxon>
    </lineage>
</organism>
<name>A0ABT6R692_9BACL</name>
<dbReference type="InterPro" id="IPR003615">
    <property type="entry name" value="HNH_nuc"/>
</dbReference>
<protein>
    <recommendedName>
        <fullName evidence="3">HNH endonuclease</fullName>
    </recommendedName>
</protein>
<dbReference type="EMBL" id="JASBQV010000043">
    <property type="protein sequence ID" value="MDI3236475.1"/>
    <property type="molecule type" value="Genomic_DNA"/>
</dbReference>
<reference evidence="1 2" key="1">
    <citation type="submission" date="2023-04" db="EMBL/GenBank/DDBJ databases">
        <title>Antarctic isolates genomes.</title>
        <authorList>
            <person name="Dimov S.G."/>
        </authorList>
    </citation>
    <scope>NUCLEOTIDE SEQUENCE [LARGE SCALE GENOMIC DNA]</scope>
    <source>
        <strain evidence="1 2">AL19</strain>
    </source>
</reference>
<accession>A0ABT6R692</accession>
<dbReference type="Gene3D" id="1.10.30.50">
    <property type="match status" value="1"/>
</dbReference>
<evidence type="ECO:0000313" key="2">
    <source>
        <dbReference type="Proteomes" id="UP001243286"/>
    </source>
</evidence>
<gene>
    <name evidence="1" type="ORF">QK289_15795</name>
</gene>
<evidence type="ECO:0000313" key="1">
    <source>
        <dbReference type="EMBL" id="MDI3236475.1"/>
    </source>
</evidence>